<dbReference type="Gene3D" id="3.40.50.150">
    <property type="entry name" value="Vaccinia Virus protein VP39"/>
    <property type="match status" value="1"/>
</dbReference>
<dbReference type="RefSeq" id="WP_168934625.1">
    <property type="nucleotide sequence ID" value="NZ_JABAFY010000002.1"/>
</dbReference>
<evidence type="ECO:0000313" key="3">
    <source>
        <dbReference type="EMBL" id="NME51148.1"/>
    </source>
</evidence>
<evidence type="ECO:0000313" key="4">
    <source>
        <dbReference type="Proteomes" id="UP000522333"/>
    </source>
</evidence>
<dbReference type="EMBL" id="JABAFY010000002">
    <property type="protein sequence ID" value="NME51148.1"/>
    <property type="molecule type" value="Genomic_DNA"/>
</dbReference>
<reference evidence="3 4" key="1">
    <citation type="submission" date="2020-04" db="EMBL/GenBank/DDBJ databases">
        <authorList>
            <person name="Hitch T.C.A."/>
            <person name="Wylensek D."/>
            <person name="Clavel T."/>
        </authorList>
    </citation>
    <scope>NUCLEOTIDE SEQUENCE [LARGE SCALE GENOMIC DNA]</scope>
    <source>
        <strain evidence="3 4">PG-251-APC-1</strain>
    </source>
</reference>
<evidence type="ECO:0000256" key="1">
    <source>
        <dbReference type="ARBA" id="ARBA00022603"/>
    </source>
</evidence>
<dbReference type="PANTHER" id="PTHR43619:SF2">
    <property type="entry name" value="S-ADENOSYL-L-METHIONINE-DEPENDENT METHYLTRANSFERASES SUPERFAMILY PROTEIN"/>
    <property type="match status" value="1"/>
</dbReference>
<dbReference type="InterPro" id="IPR007213">
    <property type="entry name" value="Ppm1/Ppm2/Tcmp"/>
</dbReference>
<gene>
    <name evidence="3" type="ORF">HF854_01110</name>
</gene>
<dbReference type="SUPFAM" id="SSF53335">
    <property type="entry name" value="S-adenosyl-L-methionine-dependent methyltransferases"/>
    <property type="match status" value="1"/>
</dbReference>
<name>A0A848C9X3_9BACT</name>
<dbReference type="Proteomes" id="UP000522333">
    <property type="component" value="Unassembled WGS sequence"/>
</dbReference>
<dbReference type="GO" id="GO:0008168">
    <property type="term" value="F:methyltransferase activity"/>
    <property type="evidence" value="ECO:0007669"/>
    <property type="project" value="UniProtKB-KW"/>
</dbReference>
<evidence type="ECO:0000256" key="2">
    <source>
        <dbReference type="ARBA" id="ARBA00022679"/>
    </source>
</evidence>
<dbReference type="Pfam" id="PF04072">
    <property type="entry name" value="LCM"/>
    <property type="match status" value="1"/>
</dbReference>
<keyword evidence="1 3" id="KW-0489">Methyltransferase</keyword>
<dbReference type="InterPro" id="IPR029063">
    <property type="entry name" value="SAM-dependent_MTases_sf"/>
</dbReference>
<dbReference type="GO" id="GO:0032259">
    <property type="term" value="P:methylation"/>
    <property type="evidence" value="ECO:0007669"/>
    <property type="project" value="UniProtKB-KW"/>
</dbReference>
<protein>
    <submittedName>
        <fullName evidence="3">Class I SAM-dependent methyltransferase</fullName>
    </submittedName>
</protein>
<accession>A0A848C9X3</accession>
<proteinExistence type="predicted"/>
<sequence>MKIEACLTDDIARTLLIPLWCCATPCRANPRAAYDPVAVDVLKQLDFDFSEIRRSFKEYGQVCCLAREMNIDRTVRDFLARHPEGTIINLGCGLSTAVYRKPPAEAVWYDVDLPEVIRARQALLPPAKGHRLLARDIFDPLWPDAVEAPGQRGVLLLAAGVFHYQPTDLMGALLPFLSGRFPGGTLFFDAVSSLGMRISNRYVARSGNRNAPMTFCIDKVPALSPRFAAVSETPFFHGLPLSGLTLSTRVNIAIVQLFGMLKYVTIRFREFL</sequence>
<dbReference type="PANTHER" id="PTHR43619">
    <property type="entry name" value="S-ADENOSYL-L-METHIONINE-DEPENDENT METHYLTRANSFERASE YKTD-RELATED"/>
    <property type="match status" value="1"/>
</dbReference>
<keyword evidence="2 3" id="KW-0808">Transferase</keyword>
<organism evidence="3 4">
    <name type="scientific">Desulfovibrio piger</name>
    <dbReference type="NCBI Taxonomy" id="901"/>
    <lineage>
        <taxon>Bacteria</taxon>
        <taxon>Pseudomonadati</taxon>
        <taxon>Thermodesulfobacteriota</taxon>
        <taxon>Desulfovibrionia</taxon>
        <taxon>Desulfovibrionales</taxon>
        <taxon>Desulfovibrionaceae</taxon>
        <taxon>Desulfovibrio</taxon>
    </lineage>
</organism>
<comment type="caution">
    <text evidence="3">The sequence shown here is derived from an EMBL/GenBank/DDBJ whole genome shotgun (WGS) entry which is preliminary data.</text>
</comment>
<dbReference type="AlphaFoldDB" id="A0A848C9X3"/>